<dbReference type="GO" id="GO:0015421">
    <property type="term" value="F:ABC-type oligopeptide transporter activity"/>
    <property type="evidence" value="ECO:0007669"/>
    <property type="project" value="TreeGrafter"/>
</dbReference>
<sequence length="634" mass="70260">MAEHKPNRVKKGTVSRLLKTLMGFFPVLLPVTFLLILLNAIFGAIPAIFMQKVIAIIEVALKKHWTAAQASSEVFKTISLLIILYIIALAASLTYNRMMAVITQGSLAKFREKCFAKMETLPIRFFDTHAHGDIMSVYTNDIDALRQMISQSFPQLFSTFITLVTLFCVMMWYSVGLCLVVIAGMIVMLVVTKVLGGRSARYFIKQQQTLGTTEGYIEEMMNGQKVIKVFNHEEEALEGFDKVNDNWAKAATSANIYSNILGPILHNMSNLLYVIVGIVGGALLLAKAPNLSISGMPLSIAIIVPFLNMTKQFTGSIGQVSQQINAVVMGLGGASRIFALLDEESETDDGYVTLVHAKEENGQMVETNDKNDPWMWRHQHQDTGKVDYKPLRGTVLFDDVDFAYNPDKMILHNIEMYAHAGQKVALVGSTGAGKTTITNLINRFYDIADGKIRYDGININKIKKADLRRSLGIVLQDTNLFTGTVMDNIRYGRLDATDEECFAAAKLVGADDFINRLPAGYDTPLYNNGANLSQGQRQLIAIARAAVADPPVMILDEATSSIDTRTEAIVQRGMDALMNGRTVFVIAHRLSTVQNSDVILVMEHGRIIERGTHEQLIAQKGEYYQLYTGAFELE</sequence>
<feature type="transmembrane region" description="Helical" evidence="8">
    <location>
        <begin position="179"/>
        <end position="196"/>
    </location>
</feature>
<dbReference type="GO" id="GO:0005886">
    <property type="term" value="C:plasma membrane"/>
    <property type="evidence" value="ECO:0007669"/>
    <property type="project" value="UniProtKB-SubCell"/>
</dbReference>
<dbReference type="PROSITE" id="PS00211">
    <property type="entry name" value="ABC_TRANSPORTER_1"/>
    <property type="match status" value="1"/>
</dbReference>
<dbReference type="Gene3D" id="1.20.1560.10">
    <property type="entry name" value="ABC transporter type 1, transmembrane domain"/>
    <property type="match status" value="2"/>
</dbReference>
<dbReference type="CDD" id="cd18547">
    <property type="entry name" value="ABC_6TM_Tm288_like"/>
    <property type="match status" value="1"/>
</dbReference>
<dbReference type="InterPro" id="IPR017871">
    <property type="entry name" value="ABC_transporter-like_CS"/>
</dbReference>
<accession>A0A3G9J3B9</accession>
<proteinExistence type="predicted"/>
<dbReference type="Pfam" id="PF00664">
    <property type="entry name" value="ABC_membrane"/>
    <property type="match status" value="1"/>
</dbReference>
<dbReference type="Pfam" id="PF00005">
    <property type="entry name" value="ABC_tran"/>
    <property type="match status" value="1"/>
</dbReference>
<gene>
    <name evidence="11" type="ORF">SG0102_05840</name>
</gene>
<evidence type="ECO:0000256" key="5">
    <source>
        <dbReference type="ARBA" id="ARBA00022840"/>
    </source>
</evidence>
<dbReference type="Proteomes" id="UP000268059">
    <property type="component" value="Chromosome"/>
</dbReference>
<evidence type="ECO:0000256" key="2">
    <source>
        <dbReference type="ARBA" id="ARBA00022448"/>
    </source>
</evidence>
<dbReference type="SUPFAM" id="SSF52540">
    <property type="entry name" value="P-loop containing nucleoside triphosphate hydrolases"/>
    <property type="match status" value="1"/>
</dbReference>
<feature type="transmembrane region" description="Helical" evidence="8">
    <location>
        <begin position="156"/>
        <end position="173"/>
    </location>
</feature>
<dbReference type="PANTHER" id="PTHR43394:SF1">
    <property type="entry name" value="ATP-BINDING CASSETTE SUB-FAMILY B MEMBER 10, MITOCHONDRIAL"/>
    <property type="match status" value="1"/>
</dbReference>
<reference evidence="11 12" key="1">
    <citation type="submission" date="2018-11" db="EMBL/GenBank/DDBJ databases">
        <title>Novel Erysipelotrichaceae bacterium isolated from small intestine of a swine.</title>
        <authorList>
            <person name="Kim J.S."/>
            <person name="Choe H."/>
            <person name="Lee Y.R."/>
            <person name="Kim K.M."/>
            <person name="Park D.S."/>
        </authorList>
    </citation>
    <scope>NUCLEOTIDE SEQUENCE [LARGE SCALE GENOMIC DNA]</scope>
    <source>
        <strain evidence="11 12">SG0102</strain>
    </source>
</reference>
<evidence type="ECO:0000256" key="4">
    <source>
        <dbReference type="ARBA" id="ARBA00022741"/>
    </source>
</evidence>
<dbReference type="GO" id="GO:0005524">
    <property type="term" value="F:ATP binding"/>
    <property type="evidence" value="ECO:0007669"/>
    <property type="project" value="UniProtKB-KW"/>
</dbReference>
<keyword evidence="7 8" id="KW-0472">Membrane</keyword>
<dbReference type="FunFam" id="3.40.50.300:FF:000287">
    <property type="entry name" value="Multidrug ABC transporter ATP-binding protein"/>
    <property type="match status" value="1"/>
</dbReference>
<dbReference type="SMART" id="SM00382">
    <property type="entry name" value="AAA"/>
    <property type="match status" value="1"/>
</dbReference>
<dbReference type="PROSITE" id="PS50929">
    <property type="entry name" value="ABC_TM1F"/>
    <property type="match status" value="1"/>
</dbReference>
<keyword evidence="3 8" id="KW-0812">Transmembrane</keyword>
<evidence type="ECO:0000259" key="10">
    <source>
        <dbReference type="PROSITE" id="PS50929"/>
    </source>
</evidence>
<protein>
    <submittedName>
        <fullName evidence="11">ABC transporter</fullName>
    </submittedName>
</protein>
<evidence type="ECO:0000256" key="1">
    <source>
        <dbReference type="ARBA" id="ARBA00004651"/>
    </source>
</evidence>
<dbReference type="RefSeq" id="WP_125118577.1">
    <property type="nucleotide sequence ID" value="NZ_AP019309.1"/>
</dbReference>
<dbReference type="KEGG" id="ebm:SG0102_05840"/>
<dbReference type="Gene3D" id="3.40.50.300">
    <property type="entry name" value="P-loop containing nucleotide triphosphate hydrolases"/>
    <property type="match status" value="1"/>
</dbReference>
<dbReference type="EMBL" id="AP019309">
    <property type="protein sequence ID" value="BBH25650.1"/>
    <property type="molecule type" value="Genomic_DNA"/>
</dbReference>
<feature type="transmembrane region" description="Helical" evidence="8">
    <location>
        <begin position="270"/>
        <end position="286"/>
    </location>
</feature>
<dbReference type="InterPro" id="IPR003439">
    <property type="entry name" value="ABC_transporter-like_ATP-bd"/>
</dbReference>
<dbReference type="InterPro" id="IPR003593">
    <property type="entry name" value="AAA+_ATPase"/>
</dbReference>
<evidence type="ECO:0000259" key="9">
    <source>
        <dbReference type="PROSITE" id="PS50893"/>
    </source>
</evidence>
<keyword evidence="4" id="KW-0547">Nucleotide-binding</keyword>
<evidence type="ECO:0000313" key="12">
    <source>
        <dbReference type="Proteomes" id="UP000268059"/>
    </source>
</evidence>
<feature type="transmembrane region" description="Helical" evidence="8">
    <location>
        <begin position="21"/>
        <end position="54"/>
    </location>
</feature>
<evidence type="ECO:0000313" key="11">
    <source>
        <dbReference type="EMBL" id="BBH25650.1"/>
    </source>
</evidence>
<dbReference type="InParanoid" id="A0A3G9J3B9"/>
<dbReference type="InterPro" id="IPR036640">
    <property type="entry name" value="ABC1_TM_sf"/>
</dbReference>
<organism evidence="11 12">
    <name type="scientific">Intestinibaculum porci</name>
    <dbReference type="NCBI Taxonomy" id="2487118"/>
    <lineage>
        <taxon>Bacteria</taxon>
        <taxon>Bacillati</taxon>
        <taxon>Bacillota</taxon>
        <taxon>Erysipelotrichia</taxon>
        <taxon>Erysipelotrichales</taxon>
        <taxon>Erysipelotrichaceae</taxon>
        <taxon>Intestinibaculum</taxon>
    </lineage>
</organism>
<dbReference type="GO" id="GO:0016887">
    <property type="term" value="F:ATP hydrolysis activity"/>
    <property type="evidence" value="ECO:0007669"/>
    <property type="project" value="InterPro"/>
</dbReference>
<dbReference type="PROSITE" id="PS50893">
    <property type="entry name" value="ABC_TRANSPORTER_2"/>
    <property type="match status" value="1"/>
</dbReference>
<dbReference type="InterPro" id="IPR011527">
    <property type="entry name" value="ABC1_TM_dom"/>
</dbReference>
<evidence type="ECO:0000256" key="6">
    <source>
        <dbReference type="ARBA" id="ARBA00022989"/>
    </source>
</evidence>
<keyword evidence="6 8" id="KW-1133">Transmembrane helix</keyword>
<feature type="domain" description="ABC transporter" evidence="9">
    <location>
        <begin position="395"/>
        <end position="629"/>
    </location>
</feature>
<comment type="subcellular location">
    <subcellularLocation>
        <location evidence="1">Cell membrane</location>
        <topology evidence="1">Multi-pass membrane protein</topology>
    </subcellularLocation>
</comment>
<dbReference type="AlphaFoldDB" id="A0A3G9J3B9"/>
<keyword evidence="2" id="KW-0813">Transport</keyword>
<dbReference type="CDD" id="cd03254">
    <property type="entry name" value="ABCC_Glucan_exporter_like"/>
    <property type="match status" value="1"/>
</dbReference>
<dbReference type="OrthoDB" id="9762778at2"/>
<feature type="transmembrane region" description="Helical" evidence="8">
    <location>
        <begin position="74"/>
        <end position="95"/>
    </location>
</feature>
<keyword evidence="5" id="KW-0067">ATP-binding</keyword>
<evidence type="ECO:0000256" key="8">
    <source>
        <dbReference type="SAM" id="Phobius"/>
    </source>
</evidence>
<dbReference type="PANTHER" id="PTHR43394">
    <property type="entry name" value="ATP-DEPENDENT PERMEASE MDL1, MITOCHONDRIAL"/>
    <property type="match status" value="1"/>
</dbReference>
<keyword evidence="12" id="KW-1185">Reference proteome</keyword>
<evidence type="ECO:0000256" key="3">
    <source>
        <dbReference type="ARBA" id="ARBA00022692"/>
    </source>
</evidence>
<feature type="domain" description="ABC transmembrane type-1" evidence="10">
    <location>
        <begin position="31"/>
        <end position="329"/>
    </location>
</feature>
<name>A0A3G9J3B9_9FIRM</name>
<dbReference type="InterPro" id="IPR039421">
    <property type="entry name" value="Type_1_exporter"/>
</dbReference>
<evidence type="ECO:0000256" key="7">
    <source>
        <dbReference type="ARBA" id="ARBA00023136"/>
    </source>
</evidence>
<dbReference type="InterPro" id="IPR027417">
    <property type="entry name" value="P-loop_NTPase"/>
</dbReference>
<dbReference type="SUPFAM" id="SSF90123">
    <property type="entry name" value="ABC transporter transmembrane region"/>
    <property type="match status" value="1"/>
</dbReference>